<dbReference type="Pfam" id="PF12802">
    <property type="entry name" value="MarR_2"/>
    <property type="match status" value="1"/>
</dbReference>
<evidence type="ECO:0000259" key="1">
    <source>
        <dbReference type="Pfam" id="PF12802"/>
    </source>
</evidence>
<dbReference type="SUPFAM" id="SSF46785">
    <property type="entry name" value="Winged helix' DNA-binding domain"/>
    <property type="match status" value="1"/>
</dbReference>
<comment type="caution">
    <text evidence="2">The sequence shown here is derived from an EMBL/GenBank/DDBJ whole genome shotgun (WGS) entry which is preliminary data.</text>
</comment>
<dbReference type="InterPro" id="IPR036388">
    <property type="entry name" value="WH-like_DNA-bd_sf"/>
</dbReference>
<dbReference type="Proteomes" id="UP000644020">
    <property type="component" value="Unassembled WGS sequence"/>
</dbReference>
<organism evidence="2 3">
    <name type="scientific">Streptomyces termitum</name>
    <dbReference type="NCBI Taxonomy" id="67368"/>
    <lineage>
        <taxon>Bacteria</taxon>
        <taxon>Bacillati</taxon>
        <taxon>Actinomycetota</taxon>
        <taxon>Actinomycetes</taxon>
        <taxon>Kitasatosporales</taxon>
        <taxon>Streptomycetaceae</taxon>
        <taxon>Streptomyces</taxon>
    </lineage>
</organism>
<dbReference type="EMBL" id="BMUL01000012">
    <property type="protein sequence ID" value="GHA97648.1"/>
    <property type="molecule type" value="Genomic_DNA"/>
</dbReference>
<feature type="domain" description="HTH marR-type" evidence="1">
    <location>
        <begin position="49"/>
        <end position="94"/>
    </location>
</feature>
<evidence type="ECO:0000313" key="3">
    <source>
        <dbReference type="Proteomes" id="UP000644020"/>
    </source>
</evidence>
<gene>
    <name evidence="2" type="ORF">GCM10010305_46570</name>
</gene>
<reference evidence="2" key="2">
    <citation type="submission" date="2020-09" db="EMBL/GenBank/DDBJ databases">
        <authorList>
            <person name="Sun Q."/>
            <person name="Ohkuma M."/>
        </authorList>
    </citation>
    <scope>NUCLEOTIDE SEQUENCE</scope>
    <source>
        <strain evidence="2">JCM 4518</strain>
    </source>
</reference>
<accession>A0A918WAF6</accession>
<protein>
    <recommendedName>
        <fullName evidence="1">HTH marR-type domain-containing protein</fullName>
    </recommendedName>
</protein>
<evidence type="ECO:0000313" key="2">
    <source>
        <dbReference type="EMBL" id="GHA97648.1"/>
    </source>
</evidence>
<dbReference type="InterPro" id="IPR000835">
    <property type="entry name" value="HTH_MarR-typ"/>
</dbReference>
<keyword evidence="3" id="KW-1185">Reference proteome</keyword>
<dbReference type="AlphaFoldDB" id="A0A918WAF6"/>
<dbReference type="GO" id="GO:0003700">
    <property type="term" value="F:DNA-binding transcription factor activity"/>
    <property type="evidence" value="ECO:0007669"/>
    <property type="project" value="InterPro"/>
</dbReference>
<sequence>MYLCRVNGMDLALLGRTLMKLGEAAIPTEGIGAHGTSAQSVIIVAADVKAHPGTSVKDIAARTGFPQSKVSGCVARLREAGAVEARTDPADRRRTLLSPAPDASPRVAEVRSATVDGVLARALADPDRLDEVKAALDLLAAHLDPGALSRVEG</sequence>
<name>A0A918WAF6_9ACTN</name>
<reference evidence="2" key="1">
    <citation type="journal article" date="2014" name="Int. J. Syst. Evol. Microbiol.">
        <title>Complete genome sequence of Corynebacterium casei LMG S-19264T (=DSM 44701T), isolated from a smear-ripened cheese.</title>
        <authorList>
            <consortium name="US DOE Joint Genome Institute (JGI-PGF)"/>
            <person name="Walter F."/>
            <person name="Albersmeier A."/>
            <person name="Kalinowski J."/>
            <person name="Ruckert C."/>
        </authorList>
    </citation>
    <scope>NUCLEOTIDE SEQUENCE</scope>
    <source>
        <strain evidence="2">JCM 4518</strain>
    </source>
</reference>
<dbReference type="InterPro" id="IPR036390">
    <property type="entry name" value="WH_DNA-bd_sf"/>
</dbReference>
<dbReference type="Gene3D" id="1.10.10.10">
    <property type="entry name" value="Winged helix-like DNA-binding domain superfamily/Winged helix DNA-binding domain"/>
    <property type="match status" value="1"/>
</dbReference>
<proteinExistence type="predicted"/>